<evidence type="ECO:0000256" key="2">
    <source>
        <dbReference type="ARBA" id="ARBA00006479"/>
    </source>
</evidence>
<dbReference type="Gene3D" id="1.10.10.10">
    <property type="entry name" value="Winged helix-like DNA-binding domain superfamily/Winged helix DNA-binding domain"/>
    <property type="match status" value="1"/>
</dbReference>
<dbReference type="AlphaFoldDB" id="A0A9D1T6V0"/>
<evidence type="ECO:0000256" key="3">
    <source>
        <dbReference type="ARBA" id="ARBA00022629"/>
    </source>
</evidence>
<dbReference type="Proteomes" id="UP000886723">
    <property type="component" value="Unassembled WGS sequence"/>
</dbReference>
<dbReference type="PANTHER" id="PTHR18964:SF149">
    <property type="entry name" value="BIFUNCTIONAL UDP-N-ACETYLGLUCOSAMINE 2-EPIMERASE_N-ACETYLMANNOSAMINE KINASE"/>
    <property type="match status" value="1"/>
</dbReference>
<evidence type="ECO:0000313" key="4">
    <source>
        <dbReference type="EMBL" id="HIV14020.1"/>
    </source>
</evidence>
<reference evidence="4" key="2">
    <citation type="journal article" date="2021" name="PeerJ">
        <title>Extensive microbial diversity within the chicken gut microbiome revealed by metagenomics and culture.</title>
        <authorList>
            <person name="Gilroy R."/>
            <person name="Ravi A."/>
            <person name="Getino M."/>
            <person name="Pursley I."/>
            <person name="Horton D.L."/>
            <person name="Alikhan N.F."/>
            <person name="Baker D."/>
            <person name="Gharbi K."/>
            <person name="Hall N."/>
            <person name="Watson M."/>
            <person name="Adriaenssens E.M."/>
            <person name="Foster-Nyarko E."/>
            <person name="Jarju S."/>
            <person name="Secka A."/>
            <person name="Antonio M."/>
            <person name="Oren A."/>
            <person name="Chaudhuri R.R."/>
            <person name="La Ragione R."/>
            <person name="Hildebrand F."/>
            <person name="Pallen M.J."/>
        </authorList>
    </citation>
    <scope>NUCLEOTIDE SEQUENCE</scope>
    <source>
        <strain evidence="4">ChiBcec2-4451</strain>
    </source>
</reference>
<dbReference type="InterPro" id="IPR036388">
    <property type="entry name" value="WH-like_DNA-bd_sf"/>
</dbReference>
<evidence type="ECO:0000313" key="5">
    <source>
        <dbReference type="Proteomes" id="UP000886723"/>
    </source>
</evidence>
<dbReference type="Gene3D" id="3.30.420.40">
    <property type="match status" value="2"/>
</dbReference>
<sequence>MDRAVNSRTMRATNRGLVFEKLVVEPGISRPRLAQSLNLTKMSISKIVAELLQRGLIQEEEKIISGEAHKNPVSLNLASGCPRIIGIQIQRKYCKAVLCDFRLNILDGRQVNFERKISLKRLKEALLSMTEELLAAGNVLGIGIGCVGPVDVEKGVIRNPPNFGDVKDFPVAQFMEEAFGLPAVLEHHYNCAALAEQYFGIGRSVRNFLYVGITRGVGMGAVVNGRLYSSFLGNVPEIGHISVDVHGRRCRCGGRGCLEQYVSVDVMERELEKLTGEKRPFREFCAMAARPEVMGYFDKIMEYLKTVLAGSVNLFRPELIIIGDEGKYFPDACVKALEDGVAKSHLYQDWWKVRVRKTDMDRDLLMASPAVGIMEKVFAGELLFDNMEE</sequence>
<reference evidence="4" key="1">
    <citation type="submission" date="2020-10" db="EMBL/GenBank/DDBJ databases">
        <authorList>
            <person name="Gilroy R."/>
        </authorList>
    </citation>
    <scope>NUCLEOTIDE SEQUENCE</scope>
    <source>
        <strain evidence="4">ChiBcec2-4451</strain>
    </source>
</reference>
<dbReference type="InterPro" id="IPR043129">
    <property type="entry name" value="ATPase_NBD"/>
</dbReference>
<dbReference type="EMBL" id="DVON01000277">
    <property type="protein sequence ID" value="HIV14020.1"/>
    <property type="molecule type" value="Genomic_DNA"/>
</dbReference>
<dbReference type="SUPFAM" id="SSF46785">
    <property type="entry name" value="Winged helix' DNA-binding domain"/>
    <property type="match status" value="1"/>
</dbReference>
<proteinExistence type="inferred from homology"/>
<dbReference type="InterPro" id="IPR036390">
    <property type="entry name" value="WH_DNA-bd_sf"/>
</dbReference>
<keyword evidence="3" id="KW-0119">Carbohydrate metabolism</keyword>
<dbReference type="PANTHER" id="PTHR18964">
    <property type="entry name" value="ROK (REPRESSOR, ORF, KINASE) FAMILY"/>
    <property type="match status" value="1"/>
</dbReference>
<comment type="function">
    <text evidence="1">Transcriptional repressor of xylose-utilizing enzymes.</text>
</comment>
<gene>
    <name evidence="4" type="ORF">IAA63_12910</name>
</gene>
<organism evidence="4 5">
    <name type="scientific">Candidatus Pullilachnospira stercoravium</name>
    <dbReference type="NCBI Taxonomy" id="2840913"/>
    <lineage>
        <taxon>Bacteria</taxon>
        <taxon>Bacillati</taxon>
        <taxon>Bacillota</taxon>
        <taxon>Clostridia</taxon>
        <taxon>Lachnospirales</taxon>
        <taxon>Lachnospiraceae</taxon>
        <taxon>Lachnospiraceae incertae sedis</taxon>
        <taxon>Candidatus Pullilachnospira</taxon>
    </lineage>
</organism>
<name>A0A9D1T6V0_9FIRM</name>
<protein>
    <submittedName>
        <fullName evidence="4">ROK family transcriptional regulator</fullName>
    </submittedName>
</protein>
<dbReference type="Pfam" id="PF00480">
    <property type="entry name" value="ROK"/>
    <property type="match status" value="1"/>
</dbReference>
<comment type="caution">
    <text evidence="4">The sequence shown here is derived from an EMBL/GenBank/DDBJ whole genome shotgun (WGS) entry which is preliminary data.</text>
</comment>
<dbReference type="GO" id="GO:0042732">
    <property type="term" value="P:D-xylose metabolic process"/>
    <property type="evidence" value="ECO:0007669"/>
    <property type="project" value="UniProtKB-KW"/>
</dbReference>
<accession>A0A9D1T6V0</accession>
<comment type="similarity">
    <text evidence="2">Belongs to the ROK (NagC/XylR) family.</text>
</comment>
<dbReference type="SUPFAM" id="SSF53067">
    <property type="entry name" value="Actin-like ATPase domain"/>
    <property type="match status" value="1"/>
</dbReference>
<keyword evidence="3" id="KW-0859">Xylose metabolism</keyword>
<dbReference type="InterPro" id="IPR000600">
    <property type="entry name" value="ROK"/>
</dbReference>
<evidence type="ECO:0000256" key="1">
    <source>
        <dbReference type="ARBA" id="ARBA00002486"/>
    </source>
</evidence>